<dbReference type="EMBL" id="JABTEG010000011">
    <property type="protein sequence ID" value="KAG4304111.1"/>
    <property type="molecule type" value="Genomic_DNA"/>
</dbReference>
<accession>A0ACB7C8W8</accession>
<evidence type="ECO:0000313" key="1">
    <source>
        <dbReference type="EMBL" id="KAG4304111.1"/>
    </source>
</evidence>
<proteinExistence type="predicted"/>
<reference evidence="1 2" key="1">
    <citation type="journal article" date="2021" name="Commun. Biol.">
        <title>Genomic insights into the host specific adaptation of the Pneumocystis genus.</title>
        <authorList>
            <person name="Cisse O.H."/>
            <person name="Ma L."/>
            <person name="Dekker J.P."/>
            <person name="Khil P.P."/>
            <person name="Youn J.-H."/>
            <person name="Brenchley J.M."/>
            <person name="Blair R."/>
            <person name="Pahar B."/>
            <person name="Chabe M."/>
            <person name="Van Rompay K.K.A."/>
            <person name="Keesler R."/>
            <person name="Sukura A."/>
            <person name="Hirsch V."/>
            <person name="Kutty G."/>
            <person name="Liu Y."/>
            <person name="Peng L."/>
            <person name="Chen J."/>
            <person name="Song J."/>
            <person name="Weissenbacher-Lang C."/>
            <person name="Xu J."/>
            <person name="Upham N.S."/>
            <person name="Stajich J.E."/>
            <person name="Cuomo C.A."/>
            <person name="Cushion M.T."/>
            <person name="Kovacs J.A."/>
        </authorList>
    </citation>
    <scope>NUCLEOTIDE SEQUENCE [LARGE SCALE GENOMIC DNA]</scope>
    <source>
        <strain evidence="1 2">RABM</strain>
    </source>
</reference>
<keyword evidence="2" id="KW-1185">Reference proteome</keyword>
<protein>
    <submittedName>
        <fullName evidence="1">Uncharacterized protein</fullName>
    </submittedName>
</protein>
<sequence length="76" mass="8512">MPSSCNNIREALASCILSSDCMKKGNSAKECLSNPELLESVPLQCYLLKRSLYDCKRGMLDMRKRFRGNAPIGINK</sequence>
<evidence type="ECO:0000313" key="2">
    <source>
        <dbReference type="Proteomes" id="UP000768646"/>
    </source>
</evidence>
<dbReference type="Proteomes" id="UP000768646">
    <property type="component" value="Unassembled WGS sequence"/>
</dbReference>
<name>A0ACB7C8W8_9ASCO</name>
<gene>
    <name evidence="1" type="ORF">PORY_002475</name>
</gene>
<comment type="caution">
    <text evidence="1">The sequence shown here is derived from an EMBL/GenBank/DDBJ whole genome shotgun (WGS) entry which is preliminary data.</text>
</comment>
<organism evidence="1 2">
    <name type="scientific">Pneumocystis oryctolagi</name>
    <dbReference type="NCBI Taxonomy" id="42067"/>
    <lineage>
        <taxon>Eukaryota</taxon>
        <taxon>Fungi</taxon>
        <taxon>Dikarya</taxon>
        <taxon>Ascomycota</taxon>
        <taxon>Taphrinomycotina</taxon>
        <taxon>Pneumocystomycetes</taxon>
        <taxon>Pneumocystaceae</taxon>
        <taxon>Pneumocystis</taxon>
    </lineage>
</organism>